<name>A0AAV6TNV5_9ARAC</name>
<keyword evidence="3" id="KW-1185">Reference proteome</keyword>
<evidence type="ECO:0000313" key="3">
    <source>
        <dbReference type="Proteomes" id="UP000827092"/>
    </source>
</evidence>
<dbReference type="EMBL" id="JAFNEN010002006">
    <property type="protein sequence ID" value="KAG8173176.1"/>
    <property type="molecule type" value="Genomic_DNA"/>
</dbReference>
<accession>A0AAV6TNV5</accession>
<proteinExistence type="predicted"/>
<protein>
    <recommendedName>
        <fullName evidence="4">Telomere repeats-binding bouquet formation protein 1</fullName>
    </recommendedName>
</protein>
<reference evidence="2 3" key="1">
    <citation type="journal article" date="2022" name="Nat. Ecol. Evol.">
        <title>A masculinizing supergene underlies an exaggerated male reproductive morph in a spider.</title>
        <authorList>
            <person name="Hendrickx F."/>
            <person name="De Corte Z."/>
            <person name="Sonet G."/>
            <person name="Van Belleghem S.M."/>
            <person name="Kostlbacher S."/>
            <person name="Vangestel C."/>
        </authorList>
    </citation>
    <scope>NUCLEOTIDE SEQUENCE [LARGE SCALE GENOMIC DNA]</scope>
    <source>
        <strain evidence="2">W744_W776</strain>
    </source>
</reference>
<feature type="region of interest" description="Disordered" evidence="1">
    <location>
        <begin position="194"/>
        <end position="220"/>
    </location>
</feature>
<evidence type="ECO:0008006" key="4">
    <source>
        <dbReference type="Google" id="ProtNLM"/>
    </source>
</evidence>
<organism evidence="2 3">
    <name type="scientific">Oedothorax gibbosus</name>
    <dbReference type="NCBI Taxonomy" id="931172"/>
    <lineage>
        <taxon>Eukaryota</taxon>
        <taxon>Metazoa</taxon>
        <taxon>Ecdysozoa</taxon>
        <taxon>Arthropoda</taxon>
        <taxon>Chelicerata</taxon>
        <taxon>Arachnida</taxon>
        <taxon>Araneae</taxon>
        <taxon>Araneomorphae</taxon>
        <taxon>Entelegynae</taxon>
        <taxon>Araneoidea</taxon>
        <taxon>Linyphiidae</taxon>
        <taxon>Erigoninae</taxon>
        <taxon>Oedothorax</taxon>
    </lineage>
</organism>
<gene>
    <name evidence="2" type="ORF">JTE90_028212</name>
</gene>
<feature type="compositionally biased region" description="Low complexity" evidence="1">
    <location>
        <begin position="202"/>
        <end position="212"/>
    </location>
</feature>
<feature type="non-terminal residue" evidence="2">
    <location>
        <position position="1"/>
    </location>
</feature>
<sequence>SNSLGYCQDKFAQSDGLLACKRFFQKHFNLVLADIKDCNNIIRKEALTILSSITGIISAAVLEHKSNADFLGRLGLVSLLVELLFVKVLDINLKTKIVLSLGHSIDACSKNKGHVIGVNNFDNLLKENLCLQNHELSSACKYLLQVCLMQEEFDQEENIQNADSPLEENIASKGCNYESSCKITSPEYKKIAKESKEKNSIKRPSSCMSSSKSQKECSKKSLSKYSSTNVYDKFQPKRPRTDCENVAAANTAQTAKNKNYFSSNFPISNETICSSNDSFLSAKSFDILKDILGNSPGKESEISDDSSDTSSSYYPAEVLLEKLKSEGESSDSQLTENIPLAKAKSAQGGKLPNVLLHGQSSCDKLQKLKQRILRDRANFRETEFEPSPKKRKFNFGSVMASPKPLEVGSSKKQKTFANINFPCSSTNERCAENIDKVGDKMKRPKKFLSSPSSVTKSPTEDDLVQVVVFPGEKCEEHNLISSFECLQVVPLDQIKRP</sequence>
<dbReference type="AlphaFoldDB" id="A0AAV6TNV5"/>
<comment type="caution">
    <text evidence="2">The sequence shown here is derived from an EMBL/GenBank/DDBJ whole genome shotgun (WGS) entry which is preliminary data.</text>
</comment>
<evidence type="ECO:0000313" key="2">
    <source>
        <dbReference type="EMBL" id="KAG8173176.1"/>
    </source>
</evidence>
<evidence type="ECO:0000256" key="1">
    <source>
        <dbReference type="SAM" id="MobiDB-lite"/>
    </source>
</evidence>
<dbReference type="Proteomes" id="UP000827092">
    <property type="component" value="Unassembled WGS sequence"/>
</dbReference>